<dbReference type="EMBL" id="JAEMNX010000035">
    <property type="protein sequence ID" value="MBJ7539922.1"/>
    <property type="molecule type" value="Genomic_DNA"/>
</dbReference>
<reference evidence="1" key="1">
    <citation type="submission" date="2020-12" db="EMBL/GenBank/DDBJ databases">
        <title>Marinomonas arctica sp. nov., a psychrotolerant bacterium isolated from the Arctic.</title>
        <authorList>
            <person name="Zhang Y."/>
        </authorList>
    </citation>
    <scope>NUCLEOTIDE SEQUENCE</scope>
    <source>
        <strain evidence="1">C1424</strain>
    </source>
</reference>
<sequence length="180" mass="20042">MQEYDYYTIDEILKALESNTDAVLTKATVISKKLINKYGLAIEAEDVFHDALMRILDDTRHVPKNVPLSSSIGLVIKSICHGMLELNKEKVFNQSESIDGYDDVIAAPTTDEYNNSGSEWDILVRVFDEDDGAIAFLAATRNGLNKSAIVSSVFGGDEKAYDTTRRRIVRNGKKYLKEAG</sequence>
<protein>
    <submittedName>
        <fullName evidence="1">Uncharacterized protein</fullName>
    </submittedName>
</protein>
<name>A0A934JZU7_9GAMM</name>
<keyword evidence="2" id="KW-1185">Reference proteome</keyword>
<evidence type="ECO:0000313" key="2">
    <source>
        <dbReference type="Proteomes" id="UP000628710"/>
    </source>
</evidence>
<dbReference type="RefSeq" id="WP_199470316.1">
    <property type="nucleotide sequence ID" value="NZ_JAEMNX010000035.1"/>
</dbReference>
<evidence type="ECO:0000313" key="1">
    <source>
        <dbReference type="EMBL" id="MBJ7539922.1"/>
    </source>
</evidence>
<proteinExistence type="predicted"/>
<dbReference type="AlphaFoldDB" id="A0A934JZU7"/>
<gene>
    <name evidence="1" type="ORF">I8J31_19805</name>
</gene>
<accession>A0A934JZU7</accession>
<dbReference type="Proteomes" id="UP000628710">
    <property type="component" value="Unassembled WGS sequence"/>
</dbReference>
<organism evidence="1 2">
    <name type="scientific">Marinomonas transparens</name>
    <dbReference type="NCBI Taxonomy" id="2795388"/>
    <lineage>
        <taxon>Bacteria</taxon>
        <taxon>Pseudomonadati</taxon>
        <taxon>Pseudomonadota</taxon>
        <taxon>Gammaproteobacteria</taxon>
        <taxon>Oceanospirillales</taxon>
        <taxon>Oceanospirillaceae</taxon>
        <taxon>Marinomonas</taxon>
    </lineage>
</organism>
<comment type="caution">
    <text evidence="1">The sequence shown here is derived from an EMBL/GenBank/DDBJ whole genome shotgun (WGS) entry which is preliminary data.</text>
</comment>